<protein>
    <recommendedName>
        <fullName evidence="2">Type II secretion system protein H</fullName>
    </recommendedName>
    <alternativeName>
        <fullName evidence="10">General secretion pathway protein H</fullName>
    </alternativeName>
</protein>
<evidence type="ECO:0000313" key="13">
    <source>
        <dbReference type="EMBL" id="KTD16106.1"/>
    </source>
</evidence>
<dbReference type="GO" id="GO:0015628">
    <property type="term" value="P:protein secretion by the type II secretion system"/>
    <property type="evidence" value="ECO:0007669"/>
    <property type="project" value="InterPro"/>
</dbReference>
<gene>
    <name evidence="13" type="ORF">Ljor_0412</name>
</gene>
<dbReference type="PROSITE" id="PS00409">
    <property type="entry name" value="PROKAR_NTER_METHYL"/>
    <property type="match status" value="1"/>
</dbReference>
<dbReference type="EMBL" id="LNYJ01000011">
    <property type="protein sequence ID" value="KTD16106.1"/>
    <property type="molecule type" value="Genomic_DNA"/>
</dbReference>
<keyword evidence="5" id="KW-0997">Cell inner membrane</keyword>
<evidence type="ECO:0000256" key="10">
    <source>
        <dbReference type="ARBA" id="ARBA00030775"/>
    </source>
</evidence>
<evidence type="ECO:0000259" key="12">
    <source>
        <dbReference type="Pfam" id="PF12019"/>
    </source>
</evidence>
<evidence type="ECO:0000256" key="1">
    <source>
        <dbReference type="ARBA" id="ARBA00004377"/>
    </source>
</evidence>
<comment type="similarity">
    <text evidence="9">Belongs to the GSP H family.</text>
</comment>
<name>A0A0W0V7P8_9GAMM</name>
<dbReference type="Proteomes" id="UP000055035">
    <property type="component" value="Unassembled WGS sequence"/>
</dbReference>
<feature type="transmembrane region" description="Helical" evidence="11">
    <location>
        <begin position="6"/>
        <end position="27"/>
    </location>
</feature>
<dbReference type="InterPro" id="IPR045584">
    <property type="entry name" value="Pilin-like"/>
</dbReference>
<dbReference type="PRINTS" id="PR00885">
    <property type="entry name" value="BCTERIALGSPH"/>
</dbReference>
<organism evidence="13 14">
    <name type="scientific">Legionella jordanis</name>
    <dbReference type="NCBI Taxonomy" id="456"/>
    <lineage>
        <taxon>Bacteria</taxon>
        <taxon>Pseudomonadati</taxon>
        <taxon>Pseudomonadota</taxon>
        <taxon>Gammaproteobacteria</taxon>
        <taxon>Legionellales</taxon>
        <taxon>Legionellaceae</taxon>
        <taxon>Legionella</taxon>
    </lineage>
</organism>
<dbReference type="NCBIfam" id="TIGR02532">
    <property type="entry name" value="IV_pilin_GFxxxE"/>
    <property type="match status" value="1"/>
</dbReference>
<accession>A0A0W0V7P8</accession>
<reference evidence="13 14" key="1">
    <citation type="submission" date="2015-11" db="EMBL/GenBank/DDBJ databases">
        <title>Genomic analysis of 38 Legionella species identifies large and diverse effector repertoires.</title>
        <authorList>
            <person name="Burstein D."/>
            <person name="Amaro F."/>
            <person name="Zusman T."/>
            <person name="Lifshitz Z."/>
            <person name="Cohen O."/>
            <person name="Gilbert J.A."/>
            <person name="Pupko T."/>
            <person name="Shuman H.A."/>
            <person name="Segal G."/>
        </authorList>
    </citation>
    <scope>NUCLEOTIDE SEQUENCE [LARGE SCALE GENOMIC DNA]</scope>
    <source>
        <strain evidence="13 14">BL-540</strain>
    </source>
</reference>
<evidence type="ECO:0000256" key="5">
    <source>
        <dbReference type="ARBA" id="ARBA00022519"/>
    </source>
</evidence>
<proteinExistence type="inferred from homology"/>
<evidence type="ECO:0000256" key="8">
    <source>
        <dbReference type="ARBA" id="ARBA00023136"/>
    </source>
</evidence>
<dbReference type="OrthoDB" id="5649665at2"/>
<dbReference type="InterPro" id="IPR002416">
    <property type="entry name" value="T2SS_protein-GspH"/>
</dbReference>
<dbReference type="GO" id="GO:0015627">
    <property type="term" value="C:type II protein secretion system complex"/>
    <property type="evidence" value="ECO:0007669"/>
    <property type="project" value="InterPro"/>
</dbReference>
<dbReference type="InterPro" id="IPR012902">
    <property type="entry name" value="N_methyl_site"/>
</dbReference>
<keyword evidence="7 11" id="KW-1133">Transmembrane helix</keyword>
<keyword evidence="8 11" id="KW-0472">Membrane</keyword>
<keyword evidence="6 11" id="KW-0812">Transmembrane</keyword>
<dbReference type="Pfam" id="PF07963">
    <property type="entry name" value="N_methyl"/>
    <property type="match status" value="1"/>
</dbReference>
<dbReference type="AlphaFoldDB" id="A0A0W0V7P8"/>
<comment type="caution">
    <text evidence="13">The sequence shown here is derived from an EMBL/GenBank/DDBJ whole genome shotgun (WGS) entry which is preliminary data.</text>
</comment>
<evidence type="ECO:0000256" key="9">
    <source>
        <dbReference type="ARBA" id="ARBA00025772"/>
    </source>
</evidence>
<dbReference type="InterPro" id="IPR022346">
    <property type="entry name" value="T2SS_GspH"/>
</dbReference>
<dbReference type="Gene3D" id="3.55.40.10">
    <property type="entry name" value="minor pseudopilin epsh domain"/>
    <property type="match status" value="1"/>
</dbReference>
<dbReference type="GO" id="GO:0005886">
    <property type="term" value="C:plasma membrane"/>
    <property type="evidence" value="ECO:0007669"/>
    <property type="project" value="UniProtKB-SubCell"/>
</dbReference>
<evidence type="ECO:0000256" key="4">
    <source>
        <dbReference type="ARBA" id="ARBA00022481"/>
    </source>
</evidence>
<evidence type="ECO:0000256" key="2">
    <source>
        <dbReference type="ARBA" id="ARBA00021549"/>
    </source>
</evidence>
<feature type="domain" description="General secretion pathway GspH" evidence="12">
    <location>
        <begin position="41"/>
        <end position="142"/>
    </location>
</feature>
<dbReference type="PATRIC" id="fig|456.5.peg.437"/>
<dbReference type="RefSeq" id="WP_058469987.1">
    <property type="nucleotide sequence ID" value="NZ_CAAAIC010000007.1"/>
</dbReference>
<dbReference type="SUPFAM" id="SSF54523">
    <property type="entry name" value="Pili subunits"/>
    <property type="match status" value="1"/>
</dbReference>
<evidence type="ECO:0000256" key="3">
    <source>
        <dbReference type="ARBA" id="ARBA00022475"/>
    </source>
</evidence>
<dbReference type="InterPro" id="IPR049875">
    <property type="entry name" value="TypeII_GspH"/>
</dbReference>
<evidence type="ECO:0000256" key="7">
    <source>
        <dbReference type="ARBA" id="ARBA00022989"/>
    </source>
</evidence>
<evidence type="ECO:0000256" key="11">
    <source>
        <dbReference type="SAM" id="Phobius"/>
    </source>
</evidence>
<keyword evidence="4" id="KW-0488">Methylation</keyword>
<dbReference type="NCBIfam" id="TIGR01708">
    <property type="entry name" value="typeII_sec_gspH"/>
    <property type="match status" value="1"/>
</dbReference>
<evidence type="ECO:0000313" key="14">
    <source>
        <dbReference type="Proteomes" id="UP000055035"/>
    </source>
</evidence>
<dbReference type="STRING" id="456.Ljor_0412"/>
<keyword evidence="3" id="KW-1003">Cell membrane</keyword>
<dbReference type="Pfam" id="PF12019">
    <property type="entry name" value="GspH"/>
    <property type="match status" value="1"/>
</dbReference>
<sequence length="157" mass="17678">MRARGFSLIEILVVLIIISITIGFALLSFGDFGASRRAVVAAEQFSNYLKLVEQQAVLEMNTLGVTIRSNGYQTFRFQNNNWQTMPEKSLFHFQLFPKHVVVRFEKNYKSNAKNPDIIINPSGELTAFVLNFGTEKKPVLVSLVSSRNGDLSLSFSK</sequence>
<evidence type="ECO:0000256" key="6">
    <source>
        <dbReference type="ARBA" id="ARBA00022692"/>
    </source>
</evidence>
<comment type="subcellular location">
    <subcellularLocation>
        <location evidence="1">Cell inner membrane</location>
        <topology evidence="1">Single-pass membrane protein</topology>
    </subcellularLocation>
</comment>
<keyword evidence="14" id="KW-1185">Reference proteome</keyword>